<gene>
    <name evidence="6" type="ORF">CLV74_105201</name>
</gene>
<dbReference type="EMBL" id="PVTQ01000005">
    <property type="protein sequence ID" value="PRY90220.1"/>
    <property type="molecule type" value="Genomic_DNA"/>
</dbReference>
<dbReference type="InterPro" id="IPR050109">
    <property type="entry name" value="HTH-type_TetR-like_transc_reg"/>
</dbReference>
<evidence type="ECO:0000256" key="2">
    <source>
        <dbReference type="ARBA" id="ARBA00023125"/>
    </source>
</evidence>
<dbReference type="InterPro" id="IPR009057">
    <property type="entry name" value="Homeodomain-like_sf"/>
</dbReference>
<protein>
    <submittedName>
        <fullName evidence="6">AcrR family transcriptional regulator</fullName>
    </submittedName>
</protein>
<dbReference type="SUPFAM" id="SSF46689">
    <property type="entry name" value="Homeodomain-like"/>
    <property type="match status" value="1"/>
</dbReference>
<dbReference type="GO" id="GO:0000976">
    <property type="term" value="F:transcription cis-regulatory region binding"/>
    <property type="evidence" value="ECO:0007669"/>
    <property type="project" value="TreeGrafter"/>
</dbReference>
<reference evidence="6 7" key="1">
    <citation type="submission" date="2018-03" db="EMBL/GenBank/DDBJ databases">
        <title>Genomic Encyclopedia of Archaeal and Bacterial Type Strains, Phase II (KMG-II): from individual species to whole genera.</title>
        <authorList>
            <person name="Goeker M."/>
        </authorList>
    </citation>
    <scope>NUCLEOTIDE SEQUENCE [LARGE SCALE GENOMIC DNA]</scope>
    <source>
        <strain evidence="6 7">DSM 100212</strain>
    </source>
</reference>
<dbReference type="InterPro" id="IPR001647">
    <property type="entry name" value="HTH_TetR"/>
</dbReference>
<organism evidence="6 7">
    <name type="scientific">Donghicola tyrosinivorans</name>
    <dbReference type="NCBI Taxonomy" id="1652492"/>
    <lineage>
        <taxon>Bacteria</taxon>
        <taxon>Pseudomonadati</taxon>
        <taxon>Pseudomonadota</taxon>
        <taxon>Alphaproteobacteria</taxon>
        <taxon>Rhodobacterales</taxon>
        <taxon>Roseobacteraceae</taxon>
        <taxon>Donghicola</taxon>
    </lineage>
</organism>
<dbReference type="PANTHER" id="PTHR30055">
    <property type="entry name" value="HTH-TYPE TRANSCRIPTIONAL REGULATOR RUTR"/>
    <property type="match status" value="1"/>
</dbReference>
<dbReference type="Gene3D" id="1.10.10.60">
    <property type="entry name" value="Homeodomain-like"/>
    <property type="match status" value="1"/>
</dbReference>
<comment type="caution">
    <text evidence="6">The sequence shown here is derived from an EMBL/GenBank/DDBJ whole genome shotgun (WGS) entry which is preliminary data.</text>
</comment>
<feature type="domain" description="HTH tetR-type" evidence="5">
    <location>
        <begin position="35"/>
        <end position="95"/>
    </location>
</feature>
<dbReference type="PROSITE" id="PS50977">
    <property type="entry name" value="HTH_TETR_2"/>
    <property type="match status" value="1"/>
</dbReference>
<name>A0A2T0WU66_9RHOB</name>
<evidence type="ECO:0000256" key="1">
    <source>
        <dbReference type="ARBA" id="ARBA00023015"/>
    </source>
</evidence>
<feature type="DNA-binding region" description="H-T-H motif" evidence="4">
    <location>
        <begin position="58"/>
        <end position="77"/>
    </location>
</feature>
<evidence type="ECO:0000259" key="5">
    <source>
        <dbReference type="PROSITE" id="PS50977"/>
    </source>
</evidence>
<dbReference type="Gene3D" id="1.10.357.10">
    <property type="entry name" value="Tetracycline Repressor, domain 2"/>
    <property type="match status" value="1"/>
</dbReference>
<dbReference type="AlphaFoldDB" id="A0A2T0WU66"/>
<dbReference type="PANTHER" id="PTHR30055:SF234">
    <property type="entry name" value="HTH-TYPE TRANSCRIPTIONAL REGULATOR BETI"/>
    <property type="match status" value="1"/>
</dbReference>
<accession>A0A2T0WU66</accession>
<keyword evidence="2 4" id="KW-0238">DNA-binding</keyword>
<dbReference type="GO" id="GO:0003700">
    <property type="term" value="F:DNA-binding transcription factor activity"/>
    <property type="evidence" value="ECO:0007669"/>
    <property type="project" value="TreeGrafter"/>
</dbReference>
<evidence type="ECO:0000256" key="3">
    <source>
        <dbReference type="ARBA" id="ARBA00023163"/>
    </source>
</evidence>
<dbReference type="Proteomes" id="UP000238392">
    <property type="component" value="Unassembled WGS sequence"/>
</dbReference>
<dbReference type="Pfam" id="PF00440">
    <property type="entry name" value="TetR_N"/>
    <property type="match status" value="1"/>
</dbReference>
<evidence type="ECO:0000313" key="6">
    <source>
        <dbReference type="EMBL" id="PRY90220.1"/>
    </source>
</evidence>
<sequence length="221" mass="24131">MNFVTKCIQNVSVSIDRIERSCNLRFMKHSDPTPPIREMQILDAAIAAFASYGYRRTSMEDIANGAGMSRSALYLHYKNKEAIFQAIVSGYLSSAAEGIKAAMTGSGSVHGQLHAAFVAKDGPVMAQLFDSPHGAELMDAGFAIGTELFEQFSDRMTQVIAGWISAGVEDQRMRCDGCPPDVMAHTILAALVGQKKEATCYEDYVQRRDCLARMFAAALTQ</sequence>
<proteinExistence type="predicted"/>
<keyword evidence="3" id="KW-0804">Transcription</keyword>
<keyword evidence="7" id="KW-1185">Reference proteome</keyword>
<evidence type="ECO:0000256" key="4">
    <source>
        <dbReference type="PROSITE-ProRule" id="PRU00335"/>
    </source>
</evidence>
<dbReference type="PRINTS" id="PR00455">
    <property type="entry name" value="HTHTETR"/>
</dbReference>
<evidence type="ECO:0000313" key="7">
    <source>
        <dbReference type="Proteomes" id="UP000238392"/>
    </source>
</evidence>
<keyword evidence="1" id="KW-0805">Transcription regulation</keyword>